<feature type="compositionally biased region" description="Basic and acidic residues" evidence="1">
    <location>
        <begin position="403"/>
        <end position="414"/>
    </location>
</feature>
<feature type="region of interest" description="Disordered" evidence="1">
    <location>
        <begin position="813"/>
        <end position="834"/>
    </location>
</feature>
<feature type="region of interest" description="Disordered" evidence="1">
    <location>
        <begin position="53"/>
        <end position="87"/>
    </location>
</feature>
<sequence>MATTPFNTGNENHGVHVCNKCGWPFPNPHPSAKHRRAHKKNCGTIEGYKLLNPSDDEHFSDDDHKTQGQKALESGKNEKGIDGLGGESIRSRDEQFLDAIAEWDSSDLATDPKIIHRKHLDFSVSSKDNGSNVYYALTIHFTTAEESSSISKSRNDIVEQNPKILQSETDDDCNLKELQDLKTDDSVALTSDSNTAKLEAMSNVFLDNKIYVDGTMEATLKEKDETKPDRDMFEIVVSSDSIIGGTFDGISGIAVTEVVNSKSQLTDGAFSLKENHAAAFPSVMPQENIFVEAGSAQSMNNSIDGIQLESEHMTVLATSGNVKISHEREEENVHVLTFPSCDDRPDAAHPPIGYEYHEPVVSQNSASLDSSKALVQEHDDLKDSVTKENDFLINQGQPSKKRDRQDESNRRLHETGTSMNDMKTKNESHVVHFSEEQVTSDAYKNSQQINIPKGSLMGASDENACDGTSQTTAVIIRGNTTHNEGDITRIAVDDECKGDNNGNDTGICISNCQSSNVLSEISSSSICNNEGGVEMGNFEQSDIADTQHAESGIVKDATLPDNFESTILSEVECSNRSPISCSQKEIKDEKISSIDRSNEDSNIVASTTAAPHQTQDEEPLLKATEGIDVLIEDSNRIGRDHSLNIEPSNQSVSPVEDTQDGQHDIDKKVPGVVAVPIQDQSGVPVQSDAQATNEAEAIASTDLSVLTETEKSNLKCPDAASEEQQHEKSEMFEPPSFMTLVEPGLMVGPNSTPEVETDQNKQRPDSSSSQAAWFPTLTHIANESEGRKRNEEIIAKVTSKQNTPLKSLLAEAAHNNKKSKSPKSDKDSANQKRVRVAEDNGSGLMTVNSILGCESPAMQIMNRESTEEWNSPADIRREKKKAKSRSHWIQLLCCSSVETR</sequence>
<organism evidence="3 4">
    <name type="scientific">Stylosanthes scabra</name>
    <dbReference type="NCBI Taxonomy" id="79078"/>
    <lineage>
        <taxon>Eukaryota</taxon>
        <taxon>Viridiplantae</taxon>
        <taxon>Streptophyta</taxon>
        <taxon>Embryophyta</taxon>
        <taxon>Tracheophyta</taxon>
        <taxon>Spermatophyta</taxon>
        <taxon>Magnoliopsida</taxon>
        <taxon>eudicotyledons</taxon>
        <taxon>Gunneridae</taxon>
        <taxon>Pentapetalae</taxon>
        <taxon>rosids</taxon>
        <taxon>fabids</taxon>
        <taxon>Fabales</taxon>
        <taxon>Fabaceae</taxon>
        <taxon>Papilionoideae</taxon>
        <taxon>50 kb inversion clade</taxon>
        <taxon>dalbergioids sensu lato</taxon>
        <taxon>Dalbergieae</taxon>
        <taxon>Pterocarpus clade</taxon>
        <taxon>Stylosanthes</taxon>
    </lineage>
</organism>
<feature type="region of interest" description="Disordered" evidence="1">
    <location>
        <begin position="385"/>
        <end position="421"/>
    </location>
</feature>
<feature type="compositionally biased region" description="Basic and acidic residues" evidence="1">
    <location>
        <begin position="55"/>
        <end position="66"/>
    </location>
</feature>
<dbReference type="EMBL" id="JASCZI010272192">
    <property type="protein sequence ID" value="MED6220917.1"/>
    <property type="molecule type" value="Genomic_DNA"/>
</dbReference>
<proteinExistence type="predicted"/>
<feature type="domain" description="C2H2-type" evidence="2">
    <location>
        <begin position="18"/>
        <end position="38"/>
    </location>
</feature>
<name>A0ABU6ZG31_9FABA</name>
<protein>
    <recommendedName>
        <fullName evidence="2">C2H2-type domain-containing protein</fullName>
    </recommendedName>
</protein>
<feature type="region of interest" description="Disordered" evidence="1">
    <location>
        <begin position="578"/>
        <end position="602"/>
    </location>
</feature>
<accession>A0ABU6ZG31</accession>
<feature type="compositionally biased region" description="Basic and acidic residues" evidence="1">
    <location>
        <begin position="822"/>
        <end position="834"/>
    </location>
</feature>
<feature type="region of interest" description="Disordered" evidence="1">
    <location>
        <begin position="744"/>
        <end position="787"/>
    </location>
</feature>
<evidence type="ECO:0000313" key="3">
    <source>
        <dbReference type="EMBL" id="MED6220917.1"/>
    </source>
</evidence>
<evidence type="ECO:0000259" key="2">
    <source>
        <dbReference type="PROSITE" id="PS00028"/>
    </source>
</evidence>
<feature type="compositionally biased region" description="Basic and acidic residues" evidence="1">
    <location>
        <begin position="584"/>
        <end position="599"/>
    </location>
</feature>
<dbReference type="InterPro" id="IPR013087">
    <property type="entry name" value="Znf_C2H2_type"/>
</dbReference>
<dbReference type="PANTHER" id="PTHR35746:SF1">
    <property type="entry name" value="PENTATRICOPEPTIDE REPEAT (PPR) SUPERFAMILY PROTEIN"/>
    <property type="match status" value="1"/>
</dbReference>
<evidence type="ECO:0000256" key="1">
    <source>
        <dbReference type="SAM" id="MobiDB-lite"/>
    </source>
</evidence>
<comment type="caution">
    <text evidence="3">The sequence shown here is derived from an EMBL/GenBank/DDBJ whole genome shotgun (WGS) entry which is preliminary data.</text>
</comment>
<feature type="region of interest" description="Disordered" evidence="1">
    <location>
        <begin position="638"/>
        <end position="664"/>
    </location>
</feature>
<dbReference type="Proteomes" id="UP001341840">
    <property type="component" value="Unassembled WGS sequence"/>
</dbReference>
<evidence type="ECO:0000313" key="4">
    <source>
        <dbReference type="Proteomes" id="UP001341840"/>
    </source>
</evidence>
<dbReference type="PANTHER" id="PTHR35746">
    <property type="entry name" value="PENTATRICOPEPTIDE REPEAT (PPR) SUPERFAMILY PROTEIN"/>
    <property type="match status" value="1"/>
</dbReference>
<reference evidence="3 4" key="1">
    <citation type="journal article" date="2023" name="Plants (Basel)">
        <title>Bridging the Gap: Combining Genomics and Transcriptomics Approaches to Understand Stylosanthes scabra, an Orphan Legume from the Brazilian Caatinga.</title>
        <authorList>
            <person name="Ferreira-Neto J.R.C."/>
            <person name="da Silva M.D."/>
            <person name="Binneck E."/>
            <person name="de Melo N.F."/>
            <person name="da Silva R.H."/>
            <person name="de Melo A.L.T.M."/>
            <person name="Pandolfi V."/>
            <person name="Bustamante F.O."/>
            <person name="Brasileiro-Vidal A.C."/>
            <person name="Benko-Iseppon A.M."/>
        </authorList>
    </citation>
    <scope>NUCLEOTIDE SEQUENCE [LARGE SCALE GENOMIC DNA]</scope>
    <source>
        <tissue evidence="3">Leaves</tissue>
    </source>
</reference>
<keyword evidence="4" id="KW-1185">Reference proteome</keyword>
<dbReference type="PROSITE" id="PS00028">
    <property type="entry name" value="ZINC_FINGER_C2H2_1"/>
    <property type="match status" value="1"/>
</dbReference>
<gene>
    <name evidence="3" type="ORF">PIB30_049410</name>
</gene>
<feature type="region of interest" description="Disordered" evidence="1">
    <location>
        <begin position="709"/>
        <end position="731"/>
    </location>
</feature>